<evidence type="ECO:0000313" key="1">
    <source>
        <dbReference type="EMBL" id="SDE69241.1"/>
    </source>
</evidence>
<name>A0A1G7EZZ9_9FLAO</name>
<sequence>MEYRDELMIAKKAEQMLTSALRNRTKSFKEHYHQDAKDSLKEAYAKARTKKYGKKKDGNQQIFMRSLAIRMPEHGFVQHYGVDTVRSGGTRERHKPKDTAYRFKAHYFKMKGTPFIDNAIEESGVVDFVANSVGKIKSREIWRRADISIKTIFKINDNEYY</sequence>
<evidence type="ECO:0000313" key="2">
    <source>
        <dbReference type="Proteomes" id="UP000198517"/>
    </source>
</evidence>
<keyword evidence="2" id="KW-1185">Reference proteome</keyword>
<dbReference type="Proteomes" id="UP000198517">
    <property type="component" value="Unassembled WGS sequence"/>
</dbReference>
<gene>
    <name evidence="1" type="ORF">SAMN05421544_11841</name>
</gene>
<accession>A0A1G7EZZ9</accession>
<proteinExistence type="predicted"/>
<organism evidence="1 2">
    <name type="scientific">Riemerella columbipharyngis</name>
    <dbReference type="NCBI Taxonomy" id="1071918"/>
    <lineage>
        <taxon>Bacteria</taxon>
        <taxon>Pseudomonadati</taxon>
        <taxon>Bacteroidota</taxon>
        <taxon>Flavobacteriia</taxon>
        <taxon>Flavobacteriales</taxon>
        <taxon>Weeksellaceae</taxon>
        <taxon>Riemerella</taxon>
    </lineage>
</organism>
<dbReference type="EMBL" id="FNAS01000018">
    <property type="protein sequence ID" value="SDE69241.1"/>
    <property type="molecule type" value="Genomic_DNA"/>
</dbReference>
<dbReference type="AlphaFoldDB" id="A0A1G7EZZ9"/>
<reference evidence="1 2" key="1">
    <citation type="submission" date="2016-10" db="EMBL/GenBank/DDBJ databases">
        <authorList>
            <person name="de Groot N.N."/>
        </authorList>
    </citation>
    <scope>NUCLEOTIDE SEQUENCE [LARGE SCALE GENOMIC DNA]</scope>
    <source>
        <strain evidence="1 2">DSM 24015</strain>
    </source>
</reference>
<dbReference type="STRING" id="1071918.SAMN05421544_11841"/>
<dbReference type="OrthoDB" id="1272291at2"/>
<dbReference type="RefSeq" id="WP_092737648.1">
    <property type="nucleotide sequence ID" value="NZ_FNAS01000018.1"/>
</dbReference>
<protein>
    <submittedName>
        <fullName evidence="1">Uncharacterized protein</fullName>
    </submittedName>
</protein>